<keyword evidence="9" id="KW-0812">Transmembrane</keyword>
<protein>
    <recommendedName>
        <fullName evidence="2">histidine kinase</fullName>
        <ecNumber evidence="2">2.7.13.3</ecNumber>
    </recommendedName>
</protein>
<dbReference type="Proteomes" id="UP000321523">
    <property type="component" value="Unassembled WGS sequence"/>
</dbReference>
<evidence type="ECO:0000259" key="10">
    <source>
        <dbReference type="PROSITE" id="PS50109"/>
    </source>
</evidence>
<keyword evidence="9" id="KW-1133">Transmembrane helix</keyword>
<feature type="domain" description="Histidine kinase" evidence="10">
    <location>
        <begin position="320"/>
        <end position="513"/>
    </location>
</feature>
<comment type="caution">
    <text evidence="11">The sequence shown here is derived from an EMBL/GenBank/DDBJ whole genome shotgun (WGS) entry which is preliminary data.</text>
</comment>
<dbReference type="InterPro" id="IPR036890">
    <property type="entry name" value="HATPase_C_sf"/>
</dbReference>
<keyword evidence="12" id="KW-1185">Reference proteome</keyword>
<reference evidence="11 12" key="1">
    <citation type="submission" date="2019-07" db="EMBL/GenBank/DDBJ databases">
        <title>Whole genome shotgun sequence of Skermanella aerolata NBRC 106429.</title>
        <authorList>
            <person name="Hosoyama A."/>
            <person name="Uohara A."/>
            <person name="Ohji S."/>
            <person name="Ichikawa N."/>
        </authorList>
    </citation>
    <scope>NUCLEOTIDE SEQUENCE [LARGE SCALE GENOMIC DNA]</scope>
    <source>
        <strain evidence="11 12">NBRC 106429</strain>
    </source>
</reference>
<dbReference type="GO" id="GO:0004673">
    <property type="term" value="F:protein histidine kinase activity"/>
    <property type="evidence" value="ECO:0007669"/>
    <property type="project" value="UniProtKB-EC"/>
</dbReference>
<sequence>MLVIVTAVSWQIYDNRRNLVLEAERTTGNAAFFLADHATRLFEASDLALLEASNAVKAADWDTLSKDLVLWERLRGLSDRFPYIDNIWLNDSSGQLRMSTVALPTPPSNASDRDIFLAQREADSGLFVGSLIIGRVTNKPTFLLSRRLSADDGGFRGVVSLTIDLEYFTSFYGSLDLRLDPVITMRRAADGSILTRVASGEPDPLPDLPLPQGSAAGMTTLSHVADWTSPVHAFRKVERLPLYISVAVANEHITRAWIAEIWIYWVVAGAAGMALWPLSTMAIRQAAADREMKRDLEQRVEERTKQLTAANAQLETLFQEVHHRVKNNLQVITSLLRLQAARSSDRETKESLQKSVDRVHAMSLVHHLLYSSKELTDVDFATYLGQLSDNLQSAYGTEGQVAVRIEVGDAWFPLNHAIPLCLIVNEVLSNAFKHGFPDGRSGTIRITLTDQDAGFRELVVMDDGAGLPDGFDAAKGKGLGMQIIRSLAGQLGGTPTFENSPGATFRMRFNPDSETPASP</sequence>
<dbReference type="Gene3D" id="3.30.565.10">
    <property type="entry name" value="Histidine kinase-like ATPase, C-terminal domain"/>
    <property type="match status" value="1"/>
</dbReference>
<evidence type="ECO:0000256" key="7">
    <source>
        <dbReference type="ARBA" id="ARBA00022840"/>
    </source>
</evidence>
<keyword evidence="6" id="KW-0418">Kinase</keyword>
<proteinExistence type="predicted"/>
<evidence type="ECO:0000256" key="1">
    <source>
        <dbReference type="ARBA" id="ARBA00000085"/>
    </source>
</evidence>
<dbReference type="PANTHER" id="PTHR41523">
    <property type="entry name" value="TWO-COMPONENT SYSTEM SENSOR PROTEIN"/>
    <property type="match status" value="1"/>
</dbReference>
<dbReference type="InterPro" id="IPR011495">
    <property type="entry name" value="Sig_transdc_His_kin_sub2_dim/P"/>
</dbReference>
<evidence type="ECO:0000256" key="8">
    <source>
        <dbReference type="SAM" id="Coils"/>
    </source>
</evidence>
<evidence type="ECO:0000313" key="11">
    <source>
        <dbReference type="EMBL" id="GEO39302.1"/>
    </source>
</evidence>
<evidence type="ECO:0000256" key="3">
    <source>
        <dbReference type="ARBA" id="ARBA00022553"/>
    </source>
</evidence>
<dbReference type="Pfam" id="PF07568">
    <property type="entry name" value="HisKA_2"/>
    <property type="match status" value="1"/>
</dbReference>
<dbReference type="AlphaFoldDB" id="A0A512DS39"/>
<dbReference type="Pfam" id="PF02518">
    <property type="entry name" value="HATPase_c"/>
    <property type="match status" value="1"/>
</dbReference>
<keyword evidence="7" id="KW-0067">ATP-binding</keyword>
<accession>A0A512DS39</accession>
<comment type="catalytic activity">
    <reaction evidence="1">
        <text>ATP + protein L-histidine = ADP + protein N-phospho-L-histidine.</text>
        <dbReference type="EC" id="2.7.13.3"/>
    </reaction>
</comment>
<keyword evidence="4" id="KW-0808">Transferase</keyword>
<evidence type="ECO:0000256" key="2">
    <source>
        <dbReference type="ARBA" id="ARBA00012438"/>
    </source>
</evidence>
<organism evidence="11 12">
    <name type="scientific">Skermanella aerolata</name>
    <dbReference type="NCBI Taxonomy" id="393310"/>
    <lineage>
        <taxon>Bacteria</taxon>
        <taxon>Pseudomonadati</taxon>
        <taxon>Pseudomonadota</taxon>
        <taxon>Alphaproteobacteria</taxon>
        <taxon>Rhodospirillales</taxon>
        <taxon>Azospirillaceae</taxon>
        <taxon>Skermanella</taxon>
    </lineage>
</organism>
<dbReference type="Gene3D" id="3.30.450.20">
    <property type="entry name" value="PAS domain"/>
    <property type="match status" value="3"/>
</dbReference>
<keyword evidence="8" id="KW-0175">Coiled coil</keyword>
<keyword evidence="9" id="KW-0472">Membrane</keyword>
<dbReference type="PROSITE" id="PS50109">
    <property type="entry name" value="HIS_KIN"/>
    <property type="match status" value="1"/>
</dbReference>
<dbReference type="SMART" id="SM00387">
    <property type="entry name" value="HATPase_c"/>
    <property type="match status" value="1"/>
</dbReference>
<dbReference type="GO" id="GO:0005524">
    <property type="term" value="F:ATP binding"/>
    <property type="evidence" value="ECO:0007669"/>
    <property type="project" value="UniProtKB-KW"/>
</dbReference>
<keyword evidence="3" id="KW-0597">Phosphoprotein</keyword>
<keyword evidence="5" id="KW-0547">Nucleotide-binding</keyword>
<evidence type="ECO:0000256" key="5">
    <source>
        <dbReference type="ARBA" id="ARBA00022741"/>
    </source>
</evidence>
<dbReference type="EC" id="2.7.13.3" evidence="2"/>
<feature type="coiled-coil region" evidence="8">
    <location>
        <begin position="293"/>
        <end position="320"/>
    </location>
</feature>
<dbReference type="PANTHER" id="PTHR41523:SF8">
    <property type="entry name" value="ETHYLENE RESPONSE SENSOR PROTEIN"/>
    <property type="match status" value="1"/>
</dbReference>
<name>A0A512DS39_9PROT</name>
<dbReference type="CDD" id="cd12915">
    <property type="entry name" value="PDC2_DGC_like"/>
    <property type="match status" value="1"/>
</dbReference>
<evidence type="ECO:0000313" key="12">
    <source>
        <dbReference type="Proteomes" id="UP000321523"/>
    </source>
</evidence>
<dbReference type="InterPro" id="IPR005467">
    <property type="entry name" value="His_kinase_dom"/>
</dbReference>
<dbReference type="CDD" id="cd12914">
    <property type="entry name" value="PDC1_DGC_like"/>
    <property type="match status" value="1"/>
</dbReference>
<feature type="transmembrane region" description="Helical" evidence="9">
    <location>
        <begin position="262"/>
        <end position="283"/>
    </location>
</feature>
<dbReference type="InterPro" id="IPR003594">
    <property type="entry name" value="HATPase_dom"/>
</dbReference>
<dbReference type="SUPFAM" id="SSF55874">
    <property type="entry name" value="ATPase domain of HSP90 chaperone/DNA topoisomerase II/histidine kinase"/>
    <property type="match status" value="1"/>
</dbReference>
<gene>
    <name evidence="11" type="ORF">SAE02_34500</name>
</gene>
<evidence type="ECO:0000256" key="9">
    <source>
        <dbReference type="SAM" id="Phobius"/>
    </source>
</evidence>
<dbReference type="EMBL" id="BJYZ01000015">
    <property type="protein sequence ID" value="GEO39302.1"/>
    <property type="molecule type" value="Genomic_DNA"/>
</dbReference>
<evidence type="ECO:0000256" key="4">
    <source>
        <dbReference type="ARBA" id="ARBA00022679"/>
    </source>
</evidence>
<evidence type="ECO:0000256" key="6">
    <source>
        <dbReference type="ARBA" id="ARBA00022777"/>
    </source>
</evidence>